<gene>
    <name evidence="3" type="ORF">NB645_00530</name>
    <name evidence="2" type="ORF">NB646_01645</name>
</gene>
<evidence type="ECO:0000313" key="2">
    <source>
        <dbReference type="EMBL" id="WAV91494.1"/>
    </source>
</evidence>
<organism evidence="2">
    <name type="scientific">Oxalobacter aliiformigenes</name>
    <dbReference type="NCBI Taxonomy" id="2946593"/>
    <lineage>
        <taxon>Bacteria</taxon>
        <taxon>Pseudomonadati</taxon>
        <taxon>Pseudomonadota</taxon>
        <taxon>Betaproteobacteria</taxon>
        <taxon>Burkholderiales</taxon>
        <taxon>Oxalobacteraceae</taxon>
        <taxon>Oxalobacter</taxon>
    </lineage>
</organism>
<sequence>MKPTQKDFWEDSPNIASVPSPHDPVHSETPGTENFTIRHDHLVVLPDREHFFQERLVALSHSAFRNSFRLKQKELQYIQDKGLETVVRHAQDFVRTRLAPAKIPNDGKQTPMRGHPVFIAQHATGTCCRNCLRKWHGITPNTALSRQQQDYVVTMIMVWIQKQLNR</sequence>
<evidence type="ECO:0000313" key="3">
    <source>
        <dbReference type="EMBL" id="WAV97283.1"/>
    </source>
</evidence>
<reference evidence="2" key="2">
    <citation type="journal article" date="2022" name="Front. Microbiol.">
        <title>New perspectives on an old grouping: The genomic and phenotypic variability of Oxalobacter formigenes and the implications for calcium oxalate stone prevention.</title>
        <authorList>
            <person name="Chmiel J.A."/>
            <person name="Carr C."/>
            <person name="Stuivenberg G.A."/>
            <person name="Venema R."/>
            <person name="Chanyi R.M."/>
            <person name="Al K.F."/>
            <person name="Giguere D."/>
            <person name="Say H."/>
            <person name="Akouris P.P."/>
            <person name="Dominguez Romero S.A."/>
            <person name="Kwong A."/>
            <person name="Tai V."/>
            <person name="Koval S.F."/>
            <person name="Razvi H."/>
            <person name="Bjazevic J."/>
            <person name="Burton J.P."/>
        </authorList>
    </citation>
    <scope>NUCLEOTIDE SEQUENCE</scope>
    <source>
        <strain evidence="2">OxK</strain>
    </source>
</reference>
<protein>
    <submittedName>
        <fullName evidence="2">DUF4186 domain-containing protein</fullName>
    </submittedName>
</protein>
<feature type="region of interest" description="Disordered" evidence="1">
    <location>
        <begin position="1"/>
        <end position="33"/>
    </location>
</feature>
<dbReference type="RefSeq" id="WP_269264752.1">
    <property type="nucleotide sequence ID" value="NZ_CP098248.1"/>
</dbReference>
<dbReference type="Pfam" id="PF13811">
    <property type="entry name" value="DUF4186"/>
    <property type="match status" value="1"/>
</dbReference>
<proteinExistence type="predicted"/>
<evidence type="ECO:0000313" key="4">
    <source>
        <dbReference type="Proteomes" id="UP001164794"/>
    </source>
</evidence>
<dbReference type="InterPro" id="IPR020378">
    <property type="entry name" value="DUF4186"/>
</dbReference>
<accession>A0A9E9LQN1</accession>
<name>A0A9E9LQN1_9BURK</name>
<dbReference type="Proteomes" id="UP001164794">
    <property type="component" value="Chromosome"/>
</dbReference>
<evidence type="ECO:0000256" key="1">
    <source>
        <dbReference type="SAM" id="MobiDB-lite"/>
    </source>
</evidence>
<dbReference type="Proteomes" id="UP001164819">
    <property type="component" value="Chromosome"/>
</dbReference>
<dbReference type="EMBL" id="CP098251">
    <property type="protein sequence ID" value="WAV91494.1"/>
    <property type="molecule type" value="Genomic_DNA"/>
</dbReference>
<dbReference type="EMBL" id="CP098248">
    <property type="protein sequence ID" value="WAV97283.1"/>
    <property type="molecule type" value="Genomic_DNA"/>
</dbReference>
<reference evidence="3" key="1">
    <citation type="journal article" date="2022" name="Front. Microbiol.">
        <title>New perspectives on an old grouping: The genomic and phenotypic variability of Oxalobacter formigenes and the implications for calcium oxalate stone prevention.</title>
        <authorList>
            <person name="Chmiel J.A."/>
            <person name="Carr C."/>
            <person name="Stuivenberg G.A."/>
            <person name="Venema R."/>
            <person name="Chanyi R.M."/>
            <person name="Al K.F."/>
            <person name="Giguere D."/>
            <person name="Say H."/>
            <person name="Akouris P.P."/>
            <person name="Dominguez Romero S.A."/>
            <person name="Kwong A."/>
            <person name="Tai V."/>
            <person name="Koval S.F."/>
            <person name="Razvi H."/>
            <person name="Bjazevic J."/>
            <person name="Burton J.P."/>
        </authorList>
    </citation>
    <scope>NUCLEOTIDE SEQUENCE</scope>
    <source>
        <strain evidence="3">HOxNP-1</strain>
    </source>
</reference>
<dbReference type="AlphaFoldDB" id="A0A9E9LQN1"/>
<keyword evidence="4" id="KW-1185">Reference proteome</keyword>